<dbReference type="AlphaFoldDB" id="A0A0A9XZ92"/>
<proteinExistence type="predicted"/>
<organism evidence="2">
    <name type="scientific">Lygus hesperus</name>
    <name type="common">Western plant bug</name>
    <dbReference type="NCBI Taxonomy" id="30085"/>
    <lineage>
        <taxon>Eukaryota</taxon>
        <taxon>Metazoa</taxon>
        <taxon>Ecdysozoa</taxon>
        <taxon>Arthropoda</taxon>
        <taxon>Hexapoda</taxon>
        <taxon>Insecta</taxon>
        <taxon>Pterygota</taxon>
        <taxon>Neoptera</taxon>
        <taxon>Paraneoptera</taxon>
        <taxon>Hemiptera</taxon>
        <taxon>Heteroptera</taxon>
        <taxon>Panheteroptera</taxon>
        <taxon>Cimicomorpha</taxon>
        <taxon>Miridae</taxon>
        <taxon>Mirini</taxon>
        <taxon>Lygus</taxon>
    </lineage>
</organism>
<sequence length="333" mass="38450">MPKIPRIPIYAFPMNFQMKRQYQVDISESPNTSAASYFLEKINTKYNAMYKLFTDGSKRTTGTGAAFYDPQTQVKCMFKLPIDASIFTAELVAIKLAIQYAANLHTNSIAIFSDSQSSLKHLQRLGKHKDRLTNEIVNAIQETVSRGVMVHLVWVKAHVNIRPNEEADEAAARAIREGTPVHFHSNLDLKRRSKINMYQKWNTKYSENSEKKGEFYLSVQPTIPRHPWFCEGEFDRKSIRIISRLRFNHHRLPAHLYKIGLLEDPKCPCNNVDEGDANHTLLQCAKYNRQRVELLNDLIKENIEFPTNSCCLMQHKTIYSAIVKFIKSTEIEL</sequence>
<dbReference type="GO" id="GO:0004523">
    <property type="term" value="F:RNA-DNA hybrid ribonuclease activity"/>
    <property type="evidence" value="ECO:0007669"/>
    <property type="project" value="InterPro"/>
</dbReference>
<dbReference type="InterPro" id="IPR002156">
    <property type="entry name" value="RNaseH_domain"/>
</dbReference>
<name>A0A0A9XZ92_LYGHE</name>
<feature type="domain" description="RNase H type-1" evidence="1">
    <location>
        <begin position="46"/>
        <end position="176"/>
    </location>
</feature>
<dbReference type="Pfam" id="PF00075">
    <property type="entry name" value="RNase_H"/>
    <property type="match status" value="1"/>
</dbReference>
<dbReference type="EMBL" id="GBHO01018888">
    <property type="protein sequence ID" value="JAG24716.1"/>
    <property type="molecule type" value="Transcribed_RNA"/>
</dbReference>
<dbReference type="SUPFAM" id="SSF53098">
    <property type="entry name" value="Ribonuclease H-like"/>
    <property type="match status" value="1"/>
</dbReference>
<dbReference type="PROSITE" id="PS50879">
    <property type="entry name" value="RNASE_H_1"/>
    <property type="match status" value="1"/>
</dbReference>
<evidence type="ECO:0000313" key="2">
    <source>
        <dbReference type="EMBL" id="JAG24716.1"/>
    </source>
</evidence>
<accession>A0A0A9XZ92</accession>
<dbReference type="CDD" id="cd09276">
    <property type="entry name" value="Rnase_HI_RT_non_LTR"/>
    <property type="match status" value="1"/>
</dbReference>
<gene>
    <name evidence="2" type="primary">gag-pol_37</name>
    <name evidence="2" type="ORF">CM83_57430</name>
</gene>
<dbReference type="Gene3D" id="3.30.420.10">
    <property type="entry name" value="Ribonuclease H-like superfamily/Ribonuclease H"/>
    <property type="match status" value="1"/>
</dbReference>
<reference evidence="2" key="2">
    <citation type="submission" date="2014-07" db="EMBL/GenBank/DDBJ databases">
        <authorList>
            <person name="Hull J."/>
        </authorList>
    </citation>
    <scope>NUCLEOTIDE SEQUENCE</scope>
</reference>
<reference evidence="2" key="1">
    <citation type="journal article" date="2014" name="PLoS ONE">
        <title>Transcriptome-Based Identification of ABC Transporters in the Western Tarnished Plant Bug Lygus hesperus.</title>
        <authorList>
            <person name="Hull J.J."/>
            <person name="Chaney K."/>
            <person name="Geib S.M."/>
            <person name="Fabrick J.A."/>
            <person name="Brent C.S."/>
            <person name="Walsh D."/>
            <person name="Lavine L.C."/>
        </authorList>
    </citation>
    <scope>NUCLEOTIDE SEQUENCE</scope>
</reference>
<dbReference type="GO" id="GO:0003676">
    <property type="term" value="F:nucleic acid binding"/>
    <property type="evidence" value="ECO:0007669"/>
    <property type="project" value="InterPro"/>
</dbReference>
<protein>
    <submittedName>
        <fullName evidence="2">Gag-Pol polyprotein</fullName>
    </submittedName>
</protein>
<evidence type="ECO:0000259" key="1">
    <source>
        <dbReference type="PROSITE" id="PS50879"/>
    </source>
</evidence>
<dbReference type="InterPro" id="IPR012337">
    <property type="entry name" value="RNaseH-like_sf"/>
</dbReference>
<dbReference type="InterPro" id="IPR036397">
    <property type="entry name" value="RNaseH_sf"/>
</dbReference>